<protein>
    <recommendedName>
        <fullName evidence="4">Portal protein</fullName>
    </recommendedName>
</protein>
<dbReference type="RefSeq" id="WP_234811946.1">
    <property type="nucleotide sequence ID" value="NZ_BCSY01000111.1"/>
</dbReference>
<organism evidence="2 3">
    <name type="scientific">Mycolicibacterium canariasense</name>
    <name type="common">Mycobacterium canariasense</name>
    <dbReference type="NCBI Taxonomy" id="228230"/>
    <lineage>
        <taxon>Bacteria</taxon>
        <taxon>Bacillati</taxon>
        <taxon>Actinomycetota</taxon>
        <taxon>Actinomycetes</taxon>
        <taxon>Mycobacteriales</taxon>
        <taxon>Mycobacteriaceae</taxon>
        <taxon>Mycolicibacterium</taxon>
    </lineage>
</organism>
<evidence type="ECO:0000256" key="1">
    <source>
        <dbReference type="SAM" id="MobiDB-lite"/>
    </source>
</evidence>
<evidence type="ECO:0000313" key="3">
    <source>
        <dbReference type="Proteomes" id="UP000069443"/>
    </source>
</evidence>
<dbReference type="AlphaFoldDB" id="A0A100WIA5"/>
<evidence type="ECO:0008006" key="4">
    <source>
        <dbReference type="Google" id="ProtNLM"/>
    </source>
</evidence>
<keyword evidence="3" id="KW-1185">Reference proteome</keyword>
<dbReference type="Proteomes" id="UP000069443">
    <property type="component" value="Unassembled WGS sequence"/>
</dbReference>
<feature type="region of interest" description="Disordered" evidence="1">
    <location>
        <begin position="486"/>
        <end position="532"/>
    </location>
</feature>
<reference evidence="3" key="1">
    <citation type="journal article" date="2016" name="Genome Announc.">
        <title>Draft Genome Sequences of Five Rapidly Growing Mycobacterium Species, M. thermoresistibile, M. fortuitum subsp. acetamidolyticum, M. canariasense, M. brisbanense, and M. novocastrense.</title>
        <authorList>
            <person name="Katahira K."/>
            <person name="Ogura Y."/>
            <person name="Gotoh Y."/>
            <person name="Hayashi T."/>
        </authorList>
    </citation>
    <scope>NUCLEOTIDE SEQUENCE [LARGE SCALE GENOMIC DNA]</scope>
    <source>
        <strain evidence="3">JCM15298</strain>
    </source>
</reference>
<accession>A0A100WIA5</accession>
<feature type="region of interest" description="Disordered" evidence="1">
    <location>
        <begin position="249"/>
        <end position="273"/>
    </location>
</feature>
<proteinExistence type="predicted"/>
<reference evidence="3" key="2">
    <citation type="submission" date="2016-02" db="EMBL/GenBank/DDBJ databases">
        <title>Draft genome sequence of five rapidly growing Mycobacterium species.</title>
        <authorList>
            <person name="Katahira K."/>
            <person name="Gotou Y."/>
            <person name="Iida K."/>
            <person name="Ogura Y."/>
            <person name="Hayashi T."/>
        </authorList>
    </citation>
    <scope>NUCLEOTIDE SEQUENCE [LARGE SCALE GENOMIC DNA]</scope>
    <source>
        <strain evidence="3">JCM15298</strain>
    </source>
</reference>
<sequence>MAAPAELRNARRRALTAAVPTPAALVAASAPINSATDMFKSTTLGPRREWQEEAWELFDLVGELECYVRWRARSCKRVKLVASEIDPRTGQPTGSITEGNTEGEKFAAIVHSIAGGALGQAEFIERAVQILGVPGEFHTAILMVGPPDKQVARWEALSKKQIKRSQKNPDGLTLTLPDGTQHEYNPANGDGMFRVWNPHPNDPTEATSPVRSNLTPLREIVRTTAKMENADRSRLGNNGLLALPAEASLPSAQGPTSAGKPGGDPDTGPRQEPVGRTVQAQIVKANDLGLQDPQSHAAITPIVVTVPAEHVDKIKHVTFGKDVSEMELKKREAAILRFARGIDMEPDQLLGLGDTNHWNGYLLADQDVNLHVKPVMQTICQAIYRNVIVGMLIKLGIDPSKYVLTVDASALTADPDKTDEAKDAEAANALKHSALLRYLGLAEDDGYDLTTLEGLQELARDKVAKADPTEFVQVIRDVLPLLDPKIQSIDFPEPPQPALSPAGDPTDHGDPPPYVPVQGQVPDTEGQAPRKPVTAAIGDGVDIVADSYLTRALDLAGKRRVKTYDHDQRARLAARPAHEWHQSLPAVAESEVGRLIAGFDSGLDDLAAKYGFSADDVRKSVVAQARRRLTSPVVDA</sequence>
<dbReference type="STRING" id="228230.RMCC_5776"/>
<comment type="caution">
    <text evidence="2">The sequence shown here is derived from an EMBL/GenBank/DDBJ whole genome shotgun (WGS) entry which is preliminary data.</text>
</comment>
<dbReference type="EMBL" id="BCSY01000111">
    <property type="protein sequence ID" value="GAS98811.1"/>
    <property type="molecule type" value="Genomic_DNA"/>
</dbReference>
<gene>
    <name evidence="2" type="ORF">RMCC_5776</name>
</gene>
<evidence type="ECO:0000313" key="2">
    <source>
        <dbReference type="EMBL" id="GAS98811.1"/>
    </source>
</evidence>
<name>A0A100WIA5_MYCCR</name>